<evidence type="ECO:0000256" key="2">
    <source>
        <dbReference type="SAM" id="SignalP"/>
    </source>
</evidence>
<dbReference type="CDD" id="cd13544">
    <property type="entry name" value="PBP2_Fbp_like_1"/>
    <property type="match status" value="1"/>
</dbReference>
<organism evidence="3 4">
    <name type="scientific">Fervidobacterium gondwanense DSM 13020</name>
    <dbReference type="NCBI Taxonomy" id="1121883"/>
    <lineage>
        <taxon>Bacteria</taxon>
        <taxon>Thermotogati</taxon>
        <taxon>Thermotogota</taxon>
        <taxon>Thermotogae</taxon>
        <taxon>Thermotogales</taxon>
        <taxon>Fervidobacteriaceae</taxon>
        <taxon>Fervidobacterium</taxon>
    </lineage>
</organism>
<dbReference type="STRING" id="1121883.SAMN02745226_00300"/>
<gene>
    <name evidence="3" type="ORF">SAMN02745226_00300</name>
</gene>
<dbReference type="GO" id="GO:0030288">
    <property type="term" value="C:outer membrane-bounded periplasmic space"/>
    <property type="evidence" value="ECO:0007669"/>
    <property type="project" value="TreeGrafter"/>
</dbReference>
<evidence type="ECO:0000256" key="1">
    <source>
        <dbReference type="ARBA" id="ARBA00022729"/>
    </source>
</evidence>
<dbReference type="PANTHER" id="PTHR30006">
    <property type="entry name" value="THIAMINE-BINDING PERIPLASMIC PROTEIN-RELATED"/>
    <property type="match status" value="1"/>
</dbReference>
<feature type="signal peptide" evidence="2">
    <location>
        <begin position="1"/>
        <end position="18"/>
    </location>
</feature>
<feature type="chain" id="PRO_5012929606" evidence="2">
    <location>
        <begin position="19"/>
        <end position="327"/>
    </location>
</feature>
<evidence type="ECO:0000313" key="4">
    <source>
        <dbReference type="Proteomes" id="UP000184207"/>
    </source>
</evidence>
<dbReference type="EMBL" id="FRDJ01000001">
    <property type="protein sequence ID" value="SHN50931.1"/>
    <property type="molecule type" value="Genomic_DNA"/>
</dbReference>
<evidence type="ECO:0000313" key="3">
    <source>
        <dbReference type="EMBL" id="SHN50931.1"/>
    </source>
</evidence>
<dbReference type="GO" id="GO:0015888">
    <property type="term" value="P:thiamine transport"/>
    <property type="evidence" value="ECO:0007669"/>
    <property type="project" value="TreeGrafter"/>
</dbReference>
<dbReference type="Pfam" id="PF13343">
    <property type="entry name" value="SBP_bac_6"/>
    <property type="match status" value="1"/>
</dbReference>
<dbReference type="RefSeq" id="WP_072757566.1">
    <property type="nucleotide sequence ID" value="NZ_FRDJ01000001.1"/>
</dbReference>
<dbReference type="AlphaFoldDB" id="A0A1M7RXN2"/>
<protein>
    <submittedName>
        <fullName evidence="3">Iron(III) transport system substrate-binding protein</fullName>
    </submittedName>
</protein>
<name>A0A1M7RXN2_FERGO</name>
<dbReference type="GO" id="GO:0030976">
    <property type="term" value="F:thiamine pyrophosphate binding"/>
    <property type="evidence" value="ECO:0007669"/>
    <property type="project" value="TreeGrafter"/>
</dbReference>
<keyword evidence="1 2" id="KW-0732">Signal</keyword>
<accession>A0A1M7RXN2</accession>
<sequence>MKKLMVLVLFVFVSISFAANYVNAYTTLEEPLAKVLFAEFEKETGIKVNWIRLSTGEVLARLEAEKNNPQASIWVGGVGVFHVEAKLKGFTTPYKAPYSQFIDPKFKDPDGYWIGLYVGPLAFATNKNKAKELGINPPKSWADLLKPEYKGLIRMANPNTSGTAYNVITTMVNIYKRDENKVFDYLKKLDANVNMYTKSGSAPGKDCAIGETTIAIGYLHDLVKLQKEGAPIIITLPADGSGYEIAAMSLIKGGKEPLEAKKLYNWILGDKAQGIIASWYVIPLSPKAPKNKVVYKLEDINLIQQDLLWEAQNRERLIDRWNKEIGK</sequence>
<dbReference type="Proteomes" id="UP000184207">
    <property type="component" value="Unassembled WGS sequence"/>
</dbReference>
<dbReference type="SUPFAM" id="SSF53850">
    <property type="entry name" value="Periplasmic binding protein-like II"/>
    <property type="match status" value="1"/>
</dbReference>
<dbReference type="PANTHER" id="PTHR30006:SF2">
    <property type="entry name" value="ABC TRANSPORTER SUBSTRATE-BINDING PROTEIN"/>
    <property type="match status" value="1"/>
</dbReference>
<keyword evidence="4" id="KW-1185">Reference proteome</keyword>
<proteinExistence type="predicted"/>
<dbReference type="OrthoDB" id="179400at2"/>
<dbReference type="PIRSF" id="PIRSF002825">
    <property type="entry name" value="CfbpA"/>
    <property type="match status" value="1"/>
</dbReference>
<dbReference type="InterPro" id="IPR026045">
    <property type="entry name" value="Ferric-bd"/>
</dbReference>
<dbReference type="Gene3D" id="3.40.190.10">
    <property type="entry name" value="Periplasmic binding protein-like II"/>
    <property type="match status" value="2"/>
</dbReference>
<reference evidence="4" key="1">
    <citation type="submission" date="2016-12" db="EMBL/GenBank/DDBJ databases">
        <authorList>
            <person name="Varghese N."/>
            <person name="Submissions S."/>
        </authorList>
    </citation>
    <scope>NUCLEOTIDE SEQUENCE [LARGE SCALE GENOMIC DNA]</scope>
    <source>
        <strain evidence="4">DSM 13020</strain>
    </source>
</reference>
<dbReference type="GO" id="GO:0030975">
    <property type="term" value="F:thiamine binding"/>
    <property type="evidence" value="ECO:0007669"/>
    <property type="project" value="TreeGrafter"/>
</dbReference>